<feature type="zinc finger region" description="C3H1-type" evidence="5">
    <location>
        <begin position="31"/>
        <end position="59"/>
    </location>
</feature>
<feature type="region of interest" description="Disordered" evidence="6">
    <location>
        <begin position="1"/>
        <end position="27"/>
    </location>
</feature>
<feature type="zinc finger region" description="C3H1-type" evidence="5">
    <location>
        <begin position="69"/>
        <end position="97"/>
    </location>
</feature>
<accession>A0A7S2RDR5</accession>
<proteinExistence type="predicted"/>
<feature type="region of interest" description="Disordered" evidence="6">
    <location>
        <begin position="357"/>
        <end position="378"/>
    </location>
</feature>
<dbReference type="PROSITE" id="PS50103">
    <property type="entry name" value="ZF_C3H1"/>
    <property type="match status" value="2"/>
</dbReference>
<dbReference type="PANTHER" id="PTHR12547:SF18">
    <property type="entry name" value="PROTEIN TIS11"/>
    <property type="match status" value="1"/>
</dbReference>
<dbReference type="InterPro" id="IPR041367">
    <property type="entry name" value="Znf-CCCH_4"/>
</dbReference>
<evidence type="ECO:0000256" key="3">
    <source>
        <dbReference type="ARBA" id="ARBA00022771"/>
    </source>
</evidence>
<evidence type="ECO:0000256" key="4">
    <source>
        <dbReference type="ARBA" id="ARBA00022833"/>
    </source>
</evidence>
<evidence type="ECO:0000259" key="7">
    <source>
        <dbReference type="PROSITE" id="PS50103"/>
    </source>
</evidence>
<feature type="domain" description="C3H1-type" evidence="7">
    <location>
        <begin position="31"/>
        <end position="59"/>
    </location>
</feature>
<dbReference type="InterPro" id="IPR000571">
    <property type="entry name" value="Znf_CCCH"/>
</dbReference>
<evidence type="ECO:0000256" key="5">
    <source>
        <dbReference type="PROSITE-ProRule" id="PRU00723"/>
    </source>
</evidence>
<dbReference type="InterPro" id="IPR045877">
    <property type="entry name" value="ZFP36-like"/>
</dbReference>
<keyword evidence="2" id="KW-0677">Repeat</keyword>
<dbReference type="SUPFAM" id="SSF90229">
    <property type="entry name" value="CCCH zinc finger"/>
    <property type="match status" value="2"/>
</dbReference>
<feature type="region of interest" description="Disordered" evidence="6">
    <location>
        <begin position="169"/>
        <end position="215"/>
    </location>
</feature>
<keyword evidence="4 5" id="KW-0862">Zinc</keyword>
<dbReference type="FunFam" id="4.10.1000.10:FF:000001">
    <property type="entry name" value="zinc finger CCCH domain-containing protein 15-like"/>
    <property type="match status" value="1"/>
</dbReference>
<sequence length="496" mass="53842">MDSSDPVESGAGSGGEDEKEQRQDQTGKDDLYKTELCRKWQTVGSCRYGDKCQFAHGLHELRTLVRHPLYKTSMCKSFQSQGTCRYGNRCRFIHDESEYYLSTLPRGVATLNLNAEAGAAATVDGSFPRVPSAPANLSSYNQHQPSAMQVQAGNYQQHYDNGTFQSISGQQHQVPRQVQMQQHAGQQRVGHRNDGRAPPGLGGNRQNNRSLSMYGGGHVTSASAMNLASLNQPGLGFPVDFEDFQAERGAIKSSGEQRMDGGRFPQDTNGSMFAHGFAPHGMDASQIPVAGGISPPSPLSPPMVSRNMRTRSDVELKASASAVALSTLASPDSASPSSPNTLGIGYGNEVFGDMNNISLPPRNGVRGGYSSGDLSRSASQPVFHQQQYDGFSGQGLFHQEQPNAYSQQRSMDAPPLHQQPVFGRHGQMYSRQQRPANGHLDAHDSMRKTASVNELCSSNFFSTPSLGYHMNSEVDIRKLGRTDEGDENAEGDVGFF</sequence>
<evidence type="ECO:0000256" key="2">
    <source>
        <dbReference type="ARBA" id="ARBA00022737"/>
    </source>
</evidence>
<dbReference type="PANTHER" id="PTHR12547">
    <property type="entry name" value="CCCH ZINC FINGER/TIS11-RELATED"/>
    <property type="match status" value="1"/>
</dbReference>
<dbReference type="SMART" id="SM00356">
    <property type="entry name" value="ZnF_C3H1"/>
    <property type="match status" value="2"/>
</dbReference>
<feature type="compositionally biased region" description="Low complexity" evidence="6">
    <location>
        <begin position="170"/>
        <end position="183"/>
    </location>
</feature>
<dbReference type="AlphaFoldDB" id="A0A7S2RDR5"/>
<dbReference type="EMBL" id="HBHK01003951">
    <property type="protein sequence ID" value="CAD9668180.1"/>
    <property type="molecule type" value="Transcribed_RNA"/>
</dbReference>
<keyword evidence="1 5" id="KW-0479">Metal-binding</keyword>
<name>A0A7S2RDR5_9STRA</name>
<dbReference type="Pfam" id="PF18044">
    <property type="entry name" value="zf-CCCH_4"/>
    <property type="match status" value="1"/>
</dbReference>
<feature type="domain" description="C3H1-type" evidence="7">
    <location>
        <begin position="69"/>
        <end position="97"/>
    </location>
</feature>
<gene>
    <name evidence="8" type="ORF">QSP1433_LOCUS2338</name>
</gene>
<dbReference type="Pfam" id="PF00642">
    <property type="entry name" value="zf-CCCH"/>
    <property type="match status" value="1"/>
</dbReference>
<reference evidence="8" key="1">
    <citation type="submission" date="2021-01" db="EMBL/GenBank/DDBJ databases">
        <authorList>
            <person name="Corre E."/>
            <person name="Pelletier E."/>
            <person name="Niang G."/>
            <person name="Scheremetjew M."/>
            <person name="Finn R."/>
            <person name="Kale V."/>
            <person name="Holt S."/>
            <person name="Cochrane G."/>
            <person name="Meng A."/>
            <person name="Brown T."/>
            <person name="Cohen L."/>
        </authorList>
    </citation>
    <scope>NUCLEOTIDE SEQUENCE</scope>
    <source>
        <strain evidence="8">NY070348D</strain>
    </source>
</reference>
<dbReference type="InterPro" id="IPR036855">
    <property type="entry name" value="Znf_CCCH_sf"/>
</dbReference>
<dbReference type="GO" id="GO:0003729">
    <property type="term" value="F:mRNA binding"/>
    <property type="evidence" value="ECO:0007669"/>
    <property type="project" value="InterPro"/>
</dbReference>
<evidence type="ECO:0000256" key="1">
    <source>
        <dbReference type="ARBA" id="ARBA00022723"/>
    </source>
</evidence>
<evidence type="ECO:0000313" key="8">
    <source>
        <dbReference type="EMBL" id="CAD9668180.1"/>
    </source>
</evidence>
<evidence type="ECO:0000256" key="6">
    <source>
        <dbReference type="SAM" id="MobiDB-lite"/>
    </source>
</evidence>
<dbReference type="Gene3D" id="4.10.1000.10">
    <property type="entry name" value="Zinc finger, CCCH-type"/>
    <property type="match status" value="2"/>
</dbReference>
<keyword evidence="3 5" id="KW-0863">Zinc-finger</keyword>
<protein>
    <recommendedName>
        <fullName evidence="7">C3H1-type domain-containing protein</fullName>
    </recommendedName>
</protein>
<dbReference type="GO" id="GO:0008270">
    <property type="term" value="F:zinc ion binding"/>
    <property type="evidence" value="ECO:0007669"/>
    <property type="project" value="UniProtKB-KW"/>
</dbReference>
<organism evidence="8">
    <name type="scientific">Mucochytrium quahogii</name>
    <dbReference type="NCBI Taxonomy" id="96639"/>
    <lineage>
        <taxon>Eukaryota</taxon>
        <taxon>Sar</taxon>
        <taxon>Stramenopiles</taxon>
        <taxon>Bigyra</taxon>
        <taxon>Labyrinthulomycetes</taxon>
        <taxon>Thraustochytrida</taxon>
        <taxon>Thraustochytriidae</taxon>
        <taxon>Mucochytrium</taxon>
    </lineage>
</organism>